<dbReference type="PROSITE" id="PS00135">
    <property type="entry name" value="TRYPSIN_SER"/>
    <property type="match status" value="1"/>
</dbReference>
<evidence type="ECO:0000313" key="7">
    <source>
        <dbReference type="RefSeq" id="XP_018010006.1"/>
    </source>
</evidence>
<evidence type="ECO:0000313" key="6">
    <source>
        <dbReference type="Proteomes" id="UP000694843"/>
    </source>
</evidence>
<dbReference type="PRINTS" id="PR00722">
    <property type="entry name" value="CHYMOTRYPSIN"/>
</dbReference>
<keyword evidence="1" id="KW-1015">Disulfide bond</keyword>
<gene>
    <name evidence="7" type="primary">LOC108667483</name>
</gene>
<dbReference type="InterPro" id="IPR043504">
    <property type="entry name" value="Peptidase_S1_PA_chymotrypsin"/>
</dbReference>
<dbReference type="OrthoDB" id="6339452at2759"/>
<dbReference type="KEGG" id="hazt:108667483"/>
<dbReference type="InterPro" id="IPR033116">
    <property type="entry name" value="TRYPSIN_SER"/>
</dbReference>
<dbReference type="Proteomes" id="UP000694843">
    <property type="component" value="Unplaced"/>
</dbReference>
<proteinExistence type="inferred from homology"/>
<reference evidence="7" key="1">
    <citation type="submission" date="2025-08" db="UniProtKB">
        <authorList>
            <consortium name="RefSeq"/>
        </authorList>
    </citation>
    <scope>IDENTIFICATION</scope>
    <source>
        <tissue evidence="7">Whole organism</tissue>
    </source>
</reference>
<dbReference type="RefSeq" id="XP_018010006.1">
    <property type="nucleotide sequence ID" value="XM_018154517.2"/>
</dbReference>
<evidence type="ECO:0000256" key="4">
    <source>
        <dbReference type="SAM" id="SignalP"/>
    </source>
</evidence>
<dbReference type="GeneID" id="108667483"/>
<organism evidence="6 7">
    <name type="scientific">Hyalella azteca</name>
    <name type="common">Amphipod</name>
    <dbReference type="NCBI Taxonomy" id="294128"/>
    <lineage>
        <taxon>Eukaryota</taxon>
        <taxon>Metazoa</taxon>
        <taxon>Ecdysozoa</taxon>
        <taxon>Arthropoda</taxon>
        <taxon>Crustacea</taxon>
        <taxon>Multicrustacea</taxon>
        <taxon>Malacostraca</taxon>
        <taxon>Eumalacostraca</taxon>
        <taxon>Peracarida</taxon>
        <taxon>Amphipoda</taxon>
        <taxon>Senticaudata</taxon>
        <taxon>Talitrida</taxon>
        <taxon>Talitroidea</taxon>
        <taxon>Hyalellidae</taxon>
        <taxon>Hyalella</taxon>
    </lineage>
</organism>
<dbReference type="GO" id="GO:0006508">
    <property type="term" value="P:proteolysis"/>
    <property type="evidence" value="ECO:0007669"/>
    <property type="project" value="UniProtKB-KW"/>
</dbReference>
<dbReference type="PROSITE" id="PS50240">
    <property type="entry name" value="TRYPSIN_DOM"/>
    <property type="match status" value="1"/>
</dbReference>
<keyword evidence="3" id="KW-0378">Hydrolase</keyword>
<keyword evidence="4" id="KW-0732">Signal</keyword>
<keyword evidence="3" id="KW-0645">Protease</keyword>
<keyword evidence="3" id="KW-0720">Serine protease</keyword>
<dbReference type="InterPro" id="IPR018114">
    <property type="entry name" value="TRYPSIN_HIS"/>
</dbReference>
<feature type="domain" description="Peptidase S1" evidence="5">
    <location>
        <begin position="116"/>
        <end position="391"/>
    </location>
</feature>
<dbReference type="SUPFAM" id="SSF50494">
    <property type="entry name" value="Trypsin-like serine proteases"/>
    <property type="match status" value="1"/>
</dbReference>
<dbReference type="PROSITE" id="PS00134">
    <property type="entry name" value="TRYPSIN_HIS"/>
    <property type="match status" value="1"/>
</dbReference>
<accession>A0A8B7N836</accession>
<evidence type="ECO:0000256" key="1">
    <source>
        <dbReference type="ARBA" id="ARBA00023157"/>
    </source>
</evidence>
<name>A0A8B7N836_HYAAZ</name>
<evidence type="ECO:0000256" key="3">
    <source>
        <dbReference type="RuleBase" id="RU363034"/>
    </source>
</evidence>
<sequence length="402" mass="43420">MTAWRVFCVVLGLVVGSGNVGATVVRTDGNLGLECVLGDGAVGRCEELTACMRTGGVARHNGAVTLCKTSSAAAVHVCCRRPEIIAMQMCSAWTQYWSAAASQEFNVSCITSRPLIYGGQETLLGEFPHIVAVGWWMEEKPVWKCGGSLITPFFVLTAAHCIDRNITMVVRLGEHDRSAHDKGVLPSINLGLPPGLAGEEIIKERFTESVPIEQEINVTQIFTYPDYQKWYHDIGLLKLEHPAGLTARVLPACLPISPVQHFEHTSTFAVAGWGSSEVDLLGSVDRLQKVKIDYIAPNRCWQRFNDHPALRPPWGVTKDMICAGADGKDSCTGDSGGPLMQEDFDLPGAPPGTCVPRVVTGVVSFGPAVCGQFGVYTRVAAYLDWITSIVAPNASYSQQNSV</sequence>
<dbReference type="Gene3D" id="2.40.10.10">
    <property type="entry name" value="Trypsin-like serine proteases"/>
    <property type="match status" value="1"/>
</dbReference>
<dbReference type="AlphaFoldDB" id="A0A8B7N836"/>
<dbReference type="OMA" id="IIPHQQC"/>
<dbReference type="InterPro" id="IPR009003">
    <property type="entry name" value="Peptidase_S1_PA"/>
</dbReference>
<feature type="chain" id="PRO_5034325849" evidence="4">
    <location>
        <begin position="23"/>
        <end position="402"/>
    </location>
</feature>
<evidence type="ECO:0000259" key="5">
    <source>
        <dbReference type="PROSITE" id="PS50240"/>
    </source>
</evidence>
<dbReference type="InterPro" id="IPR001314">
    <property type="entry name" value="Peptidase_S1A"/>
</dbReference>
<protein>
    <submittedName>
        <fullName evidence="7">Phenoloxidase-activating factor 3-like</fullName>
    </submittedName>
</protein>
<dbReference type="InterPro" id="IPR001254">
    <property type="entry name" value="Trypsin_dom"/>
</dbReference>
<keyword evidence="6" id="KW-1185">Reference proteome</keyword>
<evidence type="ECO:0000256" key="2">
    <source>
        <dbReference type="ARBA" id="ARBA00024195"/>
    </source>
</evidence>
<feature type="signal peptide" evidence="4">
    <location>
        <begin position="1"/>
        <end position="22"/>
    </location>
</feature>
<dbReference type="CDD" id="cd00190">
    <property type="entry name" value="Tryp_SPc"/>
    <property type="match status" value="1"/>
</dbReference>
<dbReference type="SMART" id="SM00020">
    <property type="entry name" value="Tryp_SPc"/>
    <property type="match status" value="1"/>
</dbReference>
<dbReference type="Pfam" id="PF00089">
    <property type="entry name" value="Trypsin"/>
    <property type="match status" value="2"/>
</dbReference>
<dbReference type="GO" id="GO:0004252">
    <property type="term" value="F:serine-type endopeptidase activity"/>
    <property type="evidence" value="ECO:0007669"/>
    <property type="project" value="InterPro"/>
</dbReference>
<dbReference type="InterPro" id="IPR051487">
    <property type="entry name" value="Ser/Thr_Proteases_Immune/Dev"/>
</dbReference>
<comment type="similarity">
    <text evidence="2">Belongs to the peptidase S1 family. CLIP subfamily.</text>
</comment>
<dbReference type="PANTHER" id="PTHR24256">
    <property type="entry name" value="TRYPTASE-RELATED"/>
    <property type="match status" value="1"/>
</dbReference>